<feature type="transmembrane region" description="Helical" evidence="1">
    <location>
        <begin position="53"/>
        <end position="75"/>
    </location>
</feature>
<evidence type="ECO:0000313" key="3">
    <source>
        <dbReference type="Proteomes" id="UP001597375"/>
    </source>
</evidence>
<comment type="caution">
    <text evidence="2">The sequence shown here is derived from an EMBL/GenBank/DDBJ whole genome shotgun (WGS) entry which is preliminary data.</text>
</comment>
<name>A0ABW5D925_9BACT</name>
<dbReference type="EMBL" id="JBHUIT010000003">
    <property type="protein sequence ID" value="MFD2256150.1"/>
    <property type="molecule type" value="Genomic_DNA"/>
</dbReference>
<dbReference type="Proteomes" id="UP001597375">
    <property type="component" value="Unassembled WGS sequence"/>
</dbReference>
<keyword evidence="3" id="KW-1185">Reference proteome</keyword>
<protein>
    <recommendedName>
        <fullName evidence="4">DUF2975 domain-containing protein</fullName>
    </recommendedName>
</protein>
<accession>A0ABW5D925</accession>
<keyword evidence="1" id="KW-1133">Transmembrane helix</keyword>
<evidence type="ECO:0008006" key="4">
    <source>
        <dbReference type="Google" id="ProtNLM"/>
    </source>
</evidence>
<dbReference type="RefSeq" id="WP_386819126.1">
    <property type="nucleotide sequence ID" value="NZ_JBHUIT010000003.1"/>
</dbReference>
<organism evidence="2 3">
    <name type="scientific">Luteolibacter algae</name>
    <dbReference type="NCBI Taxonomy" id="454151"/>
    <lineage>
        <taxon>Bacteria</taxon>
        <taxon>Pseudomonadati</taxon>
        <taxon>Verrucomicrobiota</taxon>
        <taxon>Verrucomicrobiia</taxon>
        <taxon>Verrucomicrobiales</taxon>
        <taxon>Verrucomicrobiaceae</taxon>
        <taxon>Luteolibacter</taxon>
    </lineage>
</organism>
<keyword evidence="1" id="KW-0812">Transmembrane</keyword>
<feature type="transmembrane region" description="Helical" evidence="1">
    <location>
        <begin position="25"/>
        <end position="41"/>
    </location>
</feature>
<sequence length="165" mass="18852">MNIDDTSRMNQPDIPRFISNTRRRAIRESAVGVLLIGILAYEMRTIVPGTTQFYGTMITILSLAIIIGVLWSYVIDRTTLHLHPKTDVRFWRGAFLSQAKLLRLVPFWYLAPLLAGVVIRLLPSGTTTYWDFVISFIVCMMVFICLTWLNRRGAAKLEMQAQSLT</sequence>
<proteinExistence type="predicted"/>
<feature type="transmembrane region" description="Helical" evidence="1">
    <location>
        <begin position="101"/>
        <end position="122"/>
    </location>
</feature>
<reference evidence="3" key="1">
    <citation type="journal article" date="2019" name="Int. J. Syst. Evol. Microbiol.">
        <title>The Global Catalogue of Microorganisms (GCM) 10K type strain sequencing project: providing services to taxonomists for standard genome sequencing and annotation.</title>
        <authorList>
            <consortium name="The Broad Institute Genomics Platform"/>
            <consortium name="The Broad Institute Genome Sequencing Center for Infectious Disease"/>
            <person name="Wu L."/>
            <person name="Ma J."/>
        </authorList>
    </citation>
    <scope>NUCLEOTIDE SEQUENCE [LARGE SCALE GENOMIC DNA]</scope>
    <source>
        <strain evidence="3">CGMCC 4.7106</strain>
    </source>
</reference>
<keyword evidence="1" id="KW-0472">Membrane</keyword>
<evidence type="ECO:0000313" key="2">
    <source>
        <dbReference type="EMBL" id="MFD2256150.1"/>
    </source>
</evidence>
<gene>
    <name evidence="2" type="ORF">ACFSSA_05640</name>
</gene>
<feature type="transmembrane region" description="Helical" evidence="1">
    <location>
        <begin position="128"/>
        <end position="149"/>
    </location>
</feature>
<evidence type="ECO:0000256" key="1">
    <source>
        <dbReference type="SAM" id="Phobius"/>
    </source>
</evidence>